<dbReference type="Proteomes" id="UP000681722">
    <property type="component" value="Unassembled WGS sequence"/>
</dbReference>
<proteinExistence type="predicted"/>
<gene>
    <name evidence="1" type="ORF">GPM918_LOCUS14492</name>
    <name evidence="2" type="ORF">SRO942_LOCUS14492</name>
</gene>
<accession>A0A814HU58</accession>
<dbReference type="EMBL" id="CAJOBC010003494">
    <property type="protein sequence ID" value="CAF3786965.1"/>
    <property type="molecule type" value="Genomic_DNA"/>
</dbReference>
<protein>
    <submittedName>
        <fullName evidence="1">Uncharacterized protein</fullName>
    </submittedName>
</protein>
<dbReference type="Proteomes" id="UP000663829">
    <property type="component" value="Unassembled WGS sequence"/>
</dbReference>
<comment type="caution">
    <text evidence="1">The sequence shown here is derived from an EMBL/GenBank/DDBJ whole genome shotgun (WGS) entry which is preliminary data.</text>
</comment>
<dbReference type="EMBL" id="CAJNOQ010003494">
    <property type="protein sequence ID" value="CAF1015385.1"/>
    <property type="molecule type" value="Genomic_DNA"/>
</dbReference>
<name>A0A814HU58_9BILA</name>
<evidence type="ECO:0000313" key="1">
    <source>
        <dbReference type="EMBL" id="CAF1015385.1"/>
    </source>
</evidence>
<keyword evidence="3" id="KW-1185">Reference proteome</keyword>
<evidence type="ECO:0000313" key="2">
    <source>
        <dbReference type="EMBL" id="CAF3786965.1"/>
    </source>
</evidence>
<reference evidence="1" key="1">
    <citation type="submission" date="2021-02" db="EMBL/GenBank/DDBJ databases">
        <authorList>
            <person name="Nowell W R."/>
        </authorList>
    </citation>
    <scope>NUCLEOTIDE SEQUENCE</scope>
</reference>
<evidence type="ECO:0000313" key="3">
    <source>
        <dbReference type="Proteomes" id="UP000663829"/>
    </source>
</evidence>
<sequence length="186" mass="21155">MTSTTTAHFSRIKSEKDQDTVLYKGYLYRLKRSNKNGNAMIGSYCIADNGAHSPVHDPKLSENVVACIKSIKRRIMTEPTAPIPQIYDQHVKKFRRENGTAAFVPVFCSVKQQFYDARLFVFPSLPKILQSLVILHQVTRTSLGEQFLFCDNPYPTLLLGFCSSSSLEILLLNSERAIEHYHSVIR</sequence>
<organism evidence="1 3">
    <name type="scientific">Didymodactylos carnosus</name>
    <dbReference type="NCBI Taxonomy" id="1234261"/>
    <lineage>
        <taxon>Eukaryota</taxon>
        <taxon>Metazoa</taxon>
        <taxon>Spiralia</taxon>
        <taxon>Gnathifera</taxon>
        <taxon>Rotifera</taxon>
        <taxon>Eurotatoria</taxon>
        <taxon>Bdelloidea</taxon>
        <taxon>Philodinida</taxon>
        <taxon>Philodinidae</taxon>
        <taxon>Didymodactylos</taxon>
    </lineage>
</organism>
<dbReference type="OrthoDB" id="10181670at2759"/>
<dbReference type="AlphaFoldDB" id="A0A814HU58"/>